<evidence type="ECO:0000313" key="6">
    <source>
        <dbReference type="EMBL" id="ANI93893.1"/>
    </source>
</evidence>
<dbReference type="PANTHER" id="PTHR24421:SF62">
    <property type="entry name" value="SENSORY TRANSDUCTION HISTIDINE KINASE"/>
    <property type="match status" value="1"/>
</dbReference>
<dbReference type="InterPro" id="IPR017205">
    <property type="entry name" value="Sig_transdc_His_kinase_ChrS"/>
</dbReference>
<sequence length="398" mass="41651">MIDAPSGTAHQAPDHVMLALNWALHALFAGLWLVAVVQAFSLDDGERLFSLAAASCLLLVYGLGAVLPRLARGQGALLWVAALVVLWTLLIVHVPSAAYLAFPLFFLCLHVLPLRSGSLAVVLVCVIAVVTIGTQQEWTIGGVAGPTVAAAAAIAVAVGYRSLMDTRAELAAKERAAGQEAERTRLAGEIHDTIAQELASIQMLLRAVERSAPEHPSIDDIRLARETAGNSLHEARRVVAALRPAVLEGTTLAGALERVALHAPALPDGTRPRVRVTGTGDVDGGVRVSSALVRIAQEAVSNAVRHGHATQIEVSATRARDGIELIVRDNGTGFDTARLGEAEGFGLENMRLRLDELGGRLSIDSQPGVGTVLGATAPVRMVAGDGDLAAASKEDSTR</sequence>
<dbReference type="Gene3D" id="3.30.565.10">
    <property type="entry name" value="Histidine kinase-like ATPase, C-terminal domain"/>
    <property type="match status" value="1"/>
</dbReference>
<dbReference type="RefSeq" id="WP_197487688.1">
    <property type="nucleotide sequence ID" value="NZ_CP015961.1"/>
</dbReference>
<proteinExistence type="predicted"/>
<protein>
    <submittedName>
        <fullName evidence="6">Signal transduction histidine-protein kinase/phosphatase DegS</fullName>
    </submittedName>
</protein>
<dbReference type="PROSITE" id="PS50109">
    <property type="entry name" value="HIS_KIN"/>
    <property type="match status" value="1"/>
</dbReference>
<evidence type="ECO:0000256" key="4">
    <source>
        <dbReference type="SAM" id="Phobius"/>
    </source>
</evidence>
<keyword evidence="4" id="KW-1133">Transmembrane helix</keyword>
<keyword evidence="3" id="KW-0902">Two-component regulatory system</keyword>
<evidence type="ECO:0000313" key="7">
    <source>
        <dbReference type="Proteomes" id="UP000186104"/>
    </source>
</evidence>
<dbReference type="AlphaFoldDB" id="A0A173LPN2"/>
<evidence type="ECO:0000259" key="5">
    <source>
        <dbReference type="PROSITE" id="PS50109"/>
    </source>
</evidence>
<feature type="domain" description="Histidine kinase" evidence="5">
    <location>
        <begin position="292"/>
        <end position="381"/>
    </location>
</feature>
<dbReference type="InterPro" id="IPR005467">
    <property type="entry name" value="His_kinase_dom"/>
</dbReference>
<keyword evidence="4" id="KW-0812">Transmembrane</keyword>
<dbReference type="Gene3D" id="1.20.5.1930">
    <property type="match status" value="1"/>
</dbReference>
<dbReference type="KEGG" id="dtm:BJL86_3134"/>
<evidence type="ECO:0000256" key="3">
    <source>
        <dbReference type="ARBA" id="ARBA00023012"/>
    </source>
</evidence>
<dbReference type="InterPro" id="IPR050482">
    <property type="entry name" value="Sensor_HK_TwoCompSys"/>
</dbReference>
<gene>
    <name evidence="6" type="ORF">BJL86_3134</name>
</gene>
<feature type="transmembrane region" description="Helical" evidence="4">
    <location>
        <begin position="48"/>
        <end position="70"/>
    </location>
</feature>
<dbReference type="InterPro" id="IPR036890">
    <property type="entry name" value="HATPase_C_sf"/>
</dbReference>
<evidence type="ECO:0000256" key="1">
    <source>
        <dbReference type="ARBA" id="ARBA00022679"/>
    </source>
</evidence>
<keyword evidence="7" id="KW-1185">Reference proteome</keyword>
<feature type="transmembrane region" description="Helical" evidence="4">
    <location>
        <begin position="138"/>
        <end position="160"/>
    </location>
</feature>
<dbReference type="SMART" id="SM00387">
    <property type="entry name" value="HATPase_c"/>
    <property type="match status" value="1"/>
</dbReference>
<dbReference type="GO" id="GO:0046983">
    <property type="term" value="F:protein dimerization activity"/>
    <property type="evidence" value="ECO:0007669"/>
    <property type="project" value="InterPro"/>
</dbReference>
<dbReference type="STRING" id="499555.BJL86_3134"/>
<dbReference type="Pfam" id="PF02518">
    <property type="entry name" value="HATPase_c"/>
    <property type="match status" value="1"/>
</dbReference>
<dbReference type="Pfam" id="PF07730">
    <property type="entry name" value="HisKA_3"/>
    <property type="match status" value="1"/>
</dbReference>
<evidence type="ECO:0000256" key="2">
    <source>
        <dbReference type="ARBA" id="ARBA00022777"/>
    </source>
</evidence>
<keyword evidence="1" id="KW-0808">Transferase</keyword>
<dbReference type="Proteomes" id="UP000186104">
    <property type="component" value="Chromosome"/>
</dbReference>
<feature type="transmembrane region" description="Helical" evidence="4">
    <location>
        <begin position="22"/>
        <end position="41"/>
    </location>
</feature>
<dbReference type="InterPro" id="IPR011712">
    <property type="entry name" value="Sig_transdc_His_kin_sub3_dim/P"/>
</dbReference>
<name>A0A173LPN2_9ACTN</name>
<dbReference type="PIRSF" id="PIRSF037434">
    <property type="entry name" value="STHK_ChrS"/>
    <property type="match status" value="1"/>
</dbReference>
<dbReference type="GO" id="GO:0016020">
    <property type="term" value="C:membrane"/>
    <property type="evidence" value="ECO:0007669"/>
    <property type="project" value="InterPro"/>
</dbReference>
<dbReference type="EMBL" id="CP015961">
    <property type="protein sequence ID" value="ANI93893.1"/>
    <property type="molecule type" value="Genomic_DNA"/>
</dbReference>
<dbReference type="GO" id="GO:0000155">
    <property type="term" value="F:phosphorelay sensor kinase activity"/>
    <property type="evidence" value="ECO:0007669"/>
    <property type="project" value="InterPro"/>
</dbReference>
<keyword evidence="2 6" id="KW-0418">Kinase</keyword>
<organism evidence="6 7">
    <name type="scientific">Dietzia timorensis</name>
    <dbReference type="NCBI Taxonomy" id="499555"/>
    <lineage>
        <taxon>Bacteria</taxon>
        <taxon>Bacillati</taxon>
        <taxon>Actinomycetota</taxon>
        <taxon>Actinomycetes</taxon>
        <taxon>Mycobacteriales</taxon>
        <taxon>Dietziaceae</taxon>
        <taxon>Dietzia</taxon>
    </lineage>
</organism>
<feature type="transmembrane region" description="Helical" evidence="4">
    <location>
        <begin position="114"/>
        <end position="132"/>
    </location>
</feature>
<dbReference type="CDD" id="cd16917">
    <property type="entry name" value="HATPase_UhpB-NarQ-NarX-like"/>
    <property type="match status" value="1"/>
</dbReference>
<dbReference type="InterPro" id="IPR003594">
    <property type="entry name" value="HATPase_dom"/>
</dbReference>
<keyword evidence="4" id="KW-0472">Membrane</keyword>
<dbReference type="PANTHER" id="PTHR24421">
    <property type="entry name" value="NITRATE/NITRITE SENSOR PROTEIN NARX-RELATED"/>
    <property type="match status" value="1"/>
</dbReference>
<dbReference type="SUPFAM" id="SSF55874">
    <property type="entry name" value="ATPase domain of HSP90 chaperone/DNA topoisomerase II/histidine kinase"/>
    <property type="match status" value="1"/>
</dbReference>
<reference evidence="6 7" key="1">
    <citation type="submission" date="2016-06" db="EMBL/GenBank/DDBJ databases">
        <title>Complete genome sequence of a saline-alkali tolerant type strain Dietzia timorensis ID05-A0528T.</title>
        <authorList>
            <person name="Wu X."/>
        </authorList>
    </citation>
    <scope>NUCLEOTIDE SEQUENCE [LARGE SCALE GENOMIC DNA]</scope>
    <source>
        <strain evidence="6 7">ID05-A0528</strain>
    </source>
</reference>
<accession>A0A173LPN2</accession>
<feature type="transmembrane region" description="Helical" evidence="4">
    <location>
        <begin position="76"/>
        <end position="102"/>
    </location>
</feature>